<protein>
    <submittedName>
        <fullName evidence="2">EAL domain-containing protein</fullName>
    </submittedName>
</protein>
<dbReference type="PANTHER" id="PTHR33121:SF79">
    <property type="entry name" value="CYCLIC DI-GMP PHOSPHODIESTERASE PDED-RELATED"/>
    <property type="match status" value="1"/>
</dbReference>
<dbReference type="InterPro" id="IPR050706">
    <property type="entry name" value="Cyclic-di-GMP_PDE-like"/>
</dbReference>
<feature type="domain" description="EAL" evidence="1">
    <location>
        <begin position="257"/>
        <end position="503"/>
    </location>
</feature>
<dbReference type="EMBL" id="SRXV01000002">
    <property type="protein sequence ID" value="TGY92947.1"/>
    <property type="molecule type" value="Genomic_DNA"/>
</dbReference>
<dbReference type="AlphaFoldDB" id="A0A4S2HAJ2"/>
<accession>A0A4S2HAJ2</accession>
<dbReference type="InterPro" id="IPR035919">
    <property type="entry name" value="EAL_sf"/>
</dbReference>
<evidence type="ECO:0000313" key="2">
    <source>
        <dbReference type="EMBL" id="TGY92947.1"/>
    </source>
</evidence>
<dbReference type="RefSeq" id="WP_135944574.1">
    <property type="nucleotide sequence ID" value="NZ_BMEI01000002.1"/>
</dbReference>
<dbReference type="CDD" id="cd01948">
    <property type="entry name" value="EAL"/>
    <property type="match status" value="1"/>
</dbReference>
<organism evidence="2 3">
    <name type="scientific">Marinicauda pacifica</name>
    <dbReference type="NCBI Taxonomy" id="1133559"/>
    <lineage>
        <taxon>Bacteria</taxon>
        <taxon>Pseudomonadati</taxon>
        <taxon>Pseudomonadota</taxon>
        <taxon>Alphaproteobacteria</taxon>
        <taxon>Maricaulales</taxon>
        <taxon>Maricaulaceae</taxon>
        <taxon>Marinicauda</taxon>
    </lineage>
</organism>
<gene>
    <name evidence="2" type="ORF">E5162_07720</name>
</gene>
<keyword evidence="3" id="KW-1185">Reference proteome</keyword>
<dbReference type="SUPFAM" id="SSF141868">
    <property type="entry name" value="EAL domain-like"/>
    <property type="match status" value="1"/>
</dbReference>
<dbReference type="GO" id="GO:0071111">
    <property type="term" value="F:cyclic-guanylate-specific phosphodiesterase activity"/>
    <property type="evidence" value="ECO:0007669"/>
    <property type="project" value="InterPro"/>
</dbReference>
<comment type="caution">
    <text evidence="2">The sequence shown here is derived from an EMBL/GenBank/DDBJ whole genome shotgun (WGS) entry which is preliminary data.</text>
</comment>
<sequence length="513" mass="55358">MLSRFVTFAFAAADILIETDEEGTITFASGAVGALNVRDDLVGKPLVSLVEPAYRTILSLVVAHHVKGRRIGPVSLEFAGSPVQLSGWQLEDSHAIGWTISFSRAQERETPANVLDEEFGALVESRRASKEALTFTLLDVSRAADAVDKAFFSTLSELVRASALDGAGGLVGETLLLTTQKGMDETVEVDSAVAAICGQFGLGSGPIETITFEDDLTLTGEQVSEALRTVAERVNATGQMPDRVTLGEAAVAIARDRQKNLTALTTVIRNRRFEPYAQVIVDALTGEEVAYELLARLPGGKPFEAGVSMAEREGLVRDLDLAMFDFAMGFLNNGEERPPLAVNLSGRTLTDLGAMSQICKRVEAARFDRSRIWFEVTETARISDLSTAANLIANLTRLGCQVALDDFGEGASGVSYLQKLPVQQVKLETAFLDAAATSRRAYQIAAMQCKMLTTTGHSITMERVETEEQATLARRMGAARLQGWFFGKAMPLANLIEIHKVSAVRAGKVETFS</sequence>
<dbReference type="SMART" id="SM00052">
    <property type="entry name" value="EAL"/>
    <property type="match status" value="1"/>
</dbReference>
<dbReference type="OrthoDB" id="23692at2"/>
<proteinExistence type="predicted"/>
<name>A0A4S2HAJ2_9PROT</name>
<dbReference type="Proteomes" id="UP000305451">
    <property type="component" value="Unassembled WGS sequence"/>
</dbReference>
<evidence type="ECO:0000259" key="1">
    <source>
        <dbReference type="PROSITE" id="PS50883"/>
    </source>
</evidence>
<dbReference type="PROSITE" id="PS50883">
    <property type="entry name" value="EAL"/>
    <property type="match status" value="1"/>
</dbReference>
<evidence type="ECO:0000313" key="3">
    <source>
        <dbReference type="Proteomes" id="UP000305451"/>
    </source>
</evidence>
<dbReference type="Gene3D" id="3.20.20.450">
    <property type="entry name" value="EAL domain"/>
    <property type="match status" value="1"/>
</dbReference>
<reference evidence="2 3" key="1">
    <citation type="journal article" date="2013" name="Int. J. Syst. Evol. Microbiol.">
        <title>Marinicauda pacifica gen. nov., sp. nov., a prosthecate alphaproteobacterium of the family Hyphomonadaceae isolated from deep seawater.</title>
        <authorList>
            <person name="Zhang X.Y."/>
            <person name="Li G.W."/>
            <person name="Wang C.S."/>
            <person name="Zhang Y.J."/>
            <person name="Xu X.W."/>
            <person name="Li H."/>
            <person name="Liu A."/>
            <person name="Liu C."/>
            <person name="Xie B.B."/>
            <person name="Qin Q.L."/>
            <person name="Xu Z."/>
            <person name="Chen X.L."/>
            <person name="Zhou B.C."/>
            <person name="Zhang Y.Z."/>
        </authorList>
    </citation>
    <scope>NUCLEOTIDE SEQUENCE [LARGE SCALE GENOMIC DNA]</scope>
    <source>
        <strain evidence="2 3">P-1 km-3</strain>
    </source>
</reference>
<dbReference type="Pfam" id="PF00563">
    <property type="entry name" value="EAL"/>
    <property type="match status" value="1"/>
</dbReference>
<dbReference type="InterPro" id="IPR001633">
    <property type="entry name" value="EAL_dom"/>
</dbReference>
<dbReference type="PANTHER" id="PTHR33121">
    <property type="entry name" value="CYCLIC DI-GMP PHOSPHODIESTERASE PDEF"/>
    <property type="match status" value="1"/>
</dbReference>